<keyword evidence="1" id="KW-0732">Signal</keyword>
<reference evidence="2 3" key="1">
    <citation type="submission" date="2020-11" db="EMBL/GenBank/DDBJ databases">
        <title>Streptomyces spirodelae sp. nov., isolated from duckweed.</title>
        <authorList>
            <person name="Saimee Y."/>
            <person name="Duangmal K."/>
        </authorList>
    </citation>
    <scope>NUCLEOTIDE SEQUENCE [LARGE SCALE GENOMIC DNA]</scope>
    <source>
        <strain evidence="2 3">S16-07</strain>
    </source>
</reference>
<proteinExistence type="predicted"/>
<organism evidence="2 3">
    <name type="scientific">Streptomyces oryzae</name>
    <dbReference type="NCBI Taxonomy" id="1434886"/>
    <lineage>
        <taxon>Bacteria</taxon>
        <taxon>Bacillati</taxon>
        <taxon>Actinomycetota</taxon>
        <taxon>Actinomycetes</taxon>
        <taxon>Kitasatosporales</taxon>
        <taxon>Streptomycetaceae</taxon>
        <taxon>Streptomyces</taxon>
    </lineage>
</organism>
<dbReference type="RefSeq" id="WP_209240326.1">
    <property type="nucleotide sequence ID" value="NZ_JADKMA010000076.1"/>
</dbReference>
<evidence type="ECO:0000313" key="2">
    <source>
        <dbReference type="EMBL" id="MBO8193264.1"/>
    </source>
</evidence>
<protein>
    <submittedName>
        <fullName evidence="2">Uncharacterized protein</fullName>
    </submittedName>
</protein>
<feature type="signal peptide" evidence="1">
    <location>
        <begin position="1"/>
        <end position="34"/>
    </location>
</feature>
<name>A0ABS3XD03_9ACTN</name>
<feature type="chain" id="PRO_5045245450" evidence="1">
    <location>
        <begin position="35"/>
        <end position="136"/>
    </location>
</feature>
<sequence>MAGARILTRAVTALGGTALLATAAVAATASPAGAAESQGGSVRICAAGTYDTSASLQATGNDQSWTTRIIGPGSCVNAPSSSSGRIDVFGYKSPSQFHVGSVDYKAGQTVVISTTGTTANPKVVVNGAGGGTFVKN</sequence>
<dbReference type="EMBL" id="JADKMA010000076">
    <property type="protein sequence ID" value="MBO8193264.1"/>
    <property type="molecule type" value="Genomic_DNA"/>
</dbReference>
<evidence type="ECO:0000256" key="1">
    <source>
        <dbReference type="SAM" id="SignalP"/>
    </source>
</evidence>
<evidence type="ECO:0000313" key="3">
    <source>
        <dbReference type="Proteomes" id="UP001519064"/>
    </source>
</evidence>
<gene>
    <name evidence="2" type="ORF">ITI46_16545</name>
</gene>
<accession>A0ABS3XD03</accession>
<comment type="caution">
    <text evidence="2">The sequence shown here is derived from an EMBL/GenBank/DDBJ whole genome shotgun (WGS) entry which is preliminary data.</text>
</comment>
<dbReference type="Proteomes" id="UP001519064">
    <property type="component" value="Unassembled WGS sequence"/>
</dbReference>
<keyword evidence="3" id="KW-1185">Reference proteome</keyword>